<sequence length="64" mass="7368">MIREDSTCNISASMYEDLFQEADQKFFRRRCDRHGIDLKGMVHLGVCVAAWMGEPETDPRGEDC</sequence>
<dbReference type="RefSeq" id="WP_262653250.1">
    <property type="nucleotide sequence ID" value="NZ_JAOQKE010000001.1"/>
</dbReference>
<accession>A0ABT2SHV0</accession>
<protein>
    <submittedName>
        <fullName evidence="1">Uncharacterized protein</fullName>
    </submittedName>
</protein>
<proteinExistence type="predicted"/>
<organism evidence="1 2">
    <name type="scientific">Muricoprocola aceti</name>
    <dbReference type="NCBI Taxonomy" id="2981772"/>
    <lineage>
        <taxon>Bacteria</taxon>
        <taxon>Bacillati</taxon>
        <taxon>Bacillota</taxon>
        <taxon>Clostridia</taxon>
        <taxon>Lachnospirales</taxon>
        <taxon>Lachnospiraceae</taxon>
        <taxon>Muricoprocola</taxon>
    </lineage>
</organism>
<dbReference type="Proteomes" id="UP001652338">
    <property type="component" value="Unassembled WGS sequence"/>
</dbReference>
<comment type="caution">
    <text evidence="1">The sequence shown here is derived from an EMBL/GenBank/DDBJ whole genome shotgun (WGS) entry which is preliminary data.</text>
</comment>
<keyword evidence="2" id="KW-1185">Reference proteome</keyword>
<name>A0ABT2SHV0_9FIRM</name>
<evidence type="ECO:0000313" key="2">
    <source>
        <dbReference type="Proteomes" id="UP001652338"/>
    </source>
</evidence>
<evidence type="ECO:0000313" key="1">
    <source>
        <dbReference type="EMBL" id="MCU6724028.1"/>
    </source>
</evidence>
<gene>
    <name evidence="1" type="ORF">OCV47_01430</name>
</gene>
<reference evidence="1 2" key="1">
    <citation type="journal article" date="2021" name="ISME Commun">
        <title>Automated analysis of genomic sequences facilitates high-throughput and comprehensive description of bacteria.</title>
        <authorList>
            <person name="Hitch T.C.A."/>
        </authorList>
    </citation>
    <scope>NUCLEOTIDE SEQUENCE [LARGE SCALE GENOMIC DNA]</scope>
    <source>
        <strain evidence="1 2">Sanger_29</strain>
    </source>
</reference>
<dbReference type="EMBL" id="JAOQKE010000001">
    <property type="protein sequence ID" value="MCU6724028.1"/>
    <property type="molecule type" value="Genomic_DNA"/>
</dbReference>